<proteinExistence type="predicted"/>
<protein>
    <recommendedName>
        <fullName evidence="3">RteC protein</fullName>
    </recommendedName>
</protein>
<dbReference type="EMBL" id="JBDJNQ010000011">
    <property type="protein sequence ID" value="MEN5379670.1"/>
    <property type="molecule type" value="Genomic_DNA"/>
</dbReference>
<evidence type="ECO:0000313" key="2">
    <source>
        <dbReference type="Proteomes" id="UP001409291"/>
    </source>
</evidence>
<evidence type="ECO:0008006" key="3">
    <source>
        <dbReference type="Google" id="ProtNLM"/>
    </source>
</evidence>
<dbReference type="Proteomes" id="UP001409291">
    <property type="component" value="Unassembled WGS sequence"/>
</dbReference>
<evidence type="ECO:0000313" key="1">
    <source>
        <dbReference type="EMBL" id="MEN5379670.1"/>
    </source>
</evidence>
<sequence length="383" mass="45131">MNRVLLKLERAILYYGIPHLNEEEHVKADQNLLAIIFQLEQEFVLRHGNKEILLLTRKSFRLFYRQLCNLLDELYRYKHKQADETILKYYQFLVHIETSYSKDMDPQASLTQFHLHVLKTEMMEQFPALKATLIEKDVSECFLIEIQHVLEDQFRAPGRNLSYEQQLFFIKLLRVLRHIAHDTWDRDYNHCFIKFMISINFNHIGFLNQCFDLLDKTLEDIADIDKQRNYLNDILFKLKQVARYSTVQFDSKSNSLSKKLIQYVKKKISSTGEIPASSNYDSDENRSVFSNLTAGGLTLYHHYFQKVKFSKGETKKLGGQNFVNPIYTANRIKITEAQHPKFDKTKLHHEIRILKNKLMAIIDQLNKDLDDSATSSKNKPNTA</sequence>
<reference evidence="1 2" key="1">
    <citation type="submission" date="2024-04" db="EMBL/GenBank/DDBJ databases">
        <title>WGS of bacteria from Torrens River.</title>
        <authorList>
            <person name="Wyrsch E.R."/>
            <person name="Drigo B."/>
        </authorList>
    </citation>
    <scope>NUCLEOTIDE SEQUENCE [LARGE SCALE GENOMIC DNA]</scope>
    <source>
        <strain evidence="1 2">TWI391</strain>
    </source>
</reference>
<comment type="caution">
    <text evidence="1">The sequence shown here is derived from an EMBL/GenBank/DDBJ whole genome shotgun (WGS) entry which is preliminary data.</text>
</comment>
<organism evidence="1 2">
    <name type="scientific">Sphingobacterium kitahiroshimense</name>
    <dbReference type="NCBI Taxonomy" id="470446"/>
    <lineage>
        <taxon>Bacteria</taxon>
        <taxon>Pseudomonadati</taxon>
        <taxon>Bacteroidota</taxon>
        <taxon>Sphingobacteriia</taxon>
        <taxon>Sphingobacteriales</taxon>
        <taxon>Sphingobacteriaceae</taxon>
        <taxon>Sphingobacterium</taxon>
    </lineage>
</organism>
<dbReference type="RefSeq" id="WP_346582540.1">
    <property type="nucleotide sequence ID" value="NZ_JBDJNQ010000011.1"/>
</dbReference>
<keyword evidence="2" id="KW-1185">Reference proteome</keyword>
<accession>A0ABV0BXZ5</accession>
<name>A0ABV0BXZ5_9SPHI</name>
<gene>
    <name evidence="1" type="ORF">ABE541_20545</name>
</gene>